<keyword evidence="8" id="KW-0969">Cilium</keyword>
<comment type="subcellular location">
    <subcellularLocation>
        <location evidence="5">Secreted</location>
    </subcellularLocation>
    <subcellularLocation>
        <location evidence="5">Bacterial flagellum</location>
    </subcellularLocation>
</comment>
<evidence type="ECO:0000256" key="1">
    <source>
        <dbReference type="ARBA" id="ARBA00009764"/>
    </source>
</evidence>
<keyword evidence="5" id="KW-0964">Secreted</keyword>
<comment type="caution">
    <text evidence="8">The sequence shown here is derived from an EMBL/GenBank/DDBJ whole genome shotgun (WGS) entry which is preliminary data.</text>
</comment>
<dbReference type="Pfam" id="PF07195">
    <property type="entry name" value="FliD_C"/>
    <property type="match status" value="1"/>
</dbReference>
<evidence type="ECO:0000256" key="3">
    <source>
        <dbReference type="ARBA" id="ARBA00023054"/>
    </source>
</evidence>
<dbReference type="InterPro" id="IPR010809">
    <property type="entry name" value="FliD_C"/>
</dbReference>
<evidence type="ECO:0000256" key="2">
    <source>
        <dbReference type="ARBA" id="ARBA00011255"/>
    </source>
</evidence>
<organism evidence="8 9">
    <name type="scientific">Thermanaerothrix solaris</name>
    <dbReference type="NCBI Taxonomy" id="3058434"/>
    <lineage>
        <taxon>Bacteria</taxon>
        <taxon>Bacillati</taxon>
        <taxon>Chloroflexota</taxon>
        <taxon>Anaerolineae</taxon>
        <taxon>Anaerolineales</taxon>
        <taxon>Anaerolineaceae</taxon>
        <taxon>Thermanaerothrix</taxon>
    </lineage>
</organism>
<dbReference type="PANTHER" id="PTHR30288:SF0">
    <property type="entry name" value="FLAGELLAR HOOK-ASSOCIATED PROTEIN 2"/>
    <property type="match status" value="1"/>
</dbReference>
<dbReference type="Pfam" id="PF02465">
    <property type="entry name" value="FliD_N"/>
    <property type="match status" value="1"/>
</dbReference>
<dbReference type="RefSeq" id="WP_315624353.1">
    <property type="nucleotide sequence ID" value="NZ_JAUHMF010000001.1"/>
</dbReference>
<evidence type="ECO:0000313" key="9">
    <source>
        <dbReference type="Proteomes" id="UP001254165"/>
    </source>
</evidence>
<sequence length="569" mass="61268">MVDVSSTTTLSSYFTNLVSNLMAIERQPLTRMTQQRDALNVQRGVYLDLRSQLSDLKQQVQALRSSSPFFTLKSGRSVTVTEPSVNGATVLSASASASAVVGDYRIQVSQLARAEQWVSAEQAATDRPLGKRGVFYLGGTGVAAASLPSSSPIVASVNVGGVGSGLRELGSGSQAEGTAYVLEVRQGDSGFEFRLRAADGGVVAIYDKAKADGSLTSDWQVLSPGEVYDTHRGLVITFGESPEAGTAAIDYQAAGVTVNVVESDTLEDVVNKINAVIQPEGRDVVASMVGTHLVLTARQTGVVHRMLYQYVAEVGGDWGETVPPEPEAWQARDAQFTVNGIPFTRARNTNLTDVIYGVSLQLAADAEGKSATLRVTADFGQARSAVEAFASKFNAVMAYLEDKMAITKQGDTYTRGALANDTVFSELRFRLLSAVMQRYEGTGLYNSLSEVGLTLNESLRLSLTDVARFESALRENPQAVEAIFDAVMNVVDNELERFIGGSGYLTQSVGLLDRQMTDLGSDIARFQSYLSDREAMLTQQYAQIQAQLISLSYAQQTWASIYGSVNRLF</sequence>
<keyword evidence="8" id="KW-0282">Flagellum</keyword>
<evidence type="ECO:0000256" key="4">
    <source>
        <dbReference type="ARBA" id="ARBA00023143"/>
    </source>
</evidence>
<evidence type="ECO:0000313" key="8">
    <source>
        <dbReference type="EMBL" id="MDT8897690.1"/>
    </source>
</evidence>
<gene>
    <name evidence="8" type="primary">fliD</name>
    <name evidence="8" type="ORF">QYE77_05375</name>
</gene>
<feature type="domain" description="Flagellar hook-associated protein 2 C-terminal" evidence="7">
    <location>
        <begin position="331"/>
        <end position="546"/>
    </location>
</feature>
<reference evidence="8 9" key="1">
    <citation type="submission" date="2023-07" db="EMBL/GenBank/DDBJ databases">
        <title>Novel species of Thermanaerothrix with wide hydrolytic capabilities.</title>
        <authorList>
            <person name="Zayulina K.S."/>
            <person name="Podosokorskaya O.A."/>
            <person name="Elcheninov A.G."/>
        </authorList>
    </citation>
    <scope>NUCLEOTIDE SEQUENCE [LARGE SCALE GENOMIC DNA]</scope>
    <source>
        <strain evidence="8 9">4228-RoL</strain>
    </source>
</reference>
<name>A0ABU3NLG3_9CHLR</name>
<keyword evidence="9" id="KW-1185">Reference proteome</keyword>
<feature type="domain" description="Flagellar hook-associated protein 2 N-terminal" evidence="6">
    <location>
        <begin position="15"/>
        <end position="114"/>
    </location>
</feature>
<dbReference type="InterPro" id="IPR003481">
    <property type="entry name" value="FliD_N"/>
</dbReference>
<accession>A0ABU3NLG3</accession>
<dbReference type="PANTHER" id="PTHR30288">
    <property type="entry name" value="FLAGELLAR CAP/ASSEMBLY PROTEIN FLID"/>
    <property type="match status" value="1"/>
</dbReference>
<dbReference type="InterPro" id="IPR040026">
    <property type="entry name" value="FliD"/>
</dbReference>
<keyword evidence="3" id="KW-0175">Coiled coil</keyword>
<dbReference type="EMBL" id="JAUHMF010000001">
    <property type="protein sequence ID" value="MDT8897690.1"/>
    <property type="molecule type" value="Genomic_DNA"/>
</dbReference>
<evidence type="ECO:0000256" key="5">
    <source>
        <dbReference type="RuleBase" id="RU362066"/>
    </source>
</evidence>
<keyword evidence="8" id="KW-0966">Cell projection</keyword>
<evidence type="ECO:0000259" key="7">
    <source>
        <dbReference type="Pfam" id="PF07195"/>
    </source>
</evidence>
<protein>
    <recommendedName>
        <fullName evidence="5">Flagellar hook-associated protein 2</fullName>
        <shortName evidence="5">HAP2</shortName>
    </recommendedName>
    <alternativeName>
        <fullName evidence="5">Flagellar cap protein</fullName>
    </alternativeName>
</protein>
<comment type="similarity">
    <text evidence="1 5">Belongs to the FliD family.</text>
</comment>
<proteinExistence type="inferred from homology"/>
<dbReference type="Proteomes" id="UP001254165">
    <property type="component" value="Unassembled WGS sequence"/>
</dbReference>
<comment type="function">
    <text evidence="5">Required for morphogenesis and for the elongation of the flagellar filament by facilitating polymerization of the flagellin monomers at the tip of growing filament. Forms a capping structure, which prevents flagellin subunits (transported through the central channel of the flagellum) from leaking out without polymerization at the distal end.</text>
</comment>
<evidence type="ECO:0000259" key="6">
    <source>
        <dbReference type="Pfam" id="PF02465"/>
    </source>
</evidence>
<comment type="subunit">
    <text evidence="2 5">Homopentamer.</text>
</comment>
<keyword evidence="4 5" id="KW-0975">Bacterial flagellum</keyword>